<evidence type="ECO:0000256" key="11">
    <source>
        <dbReference type="ARBA" id="ARBA00029774"/>
    </source>
</evidence>
<feature type="binding site" evidence="14">
    <location>
        <position position="206"/>
    </location>
    <ligand>
        <name>ATP</name>
        <dbReference type="ChEBI" id="CHEBI:30616"/>
    </ligand>
</feature>
<feature type="binding site" evidence="14">
    <location>
        <position position="245"/>
    </location>
    <ligand>
        <name>ATP</name>
        <dbReference type="ChEBI" id="CHEBI:30616"/>
    </ligand>
</feature>
<dbReference type="Gene3D" id="3.90.870.10">
    <property type="entry name" value="DHBP synthase"/>
    <property type="match status" value="1"/>
</dbReference>
<evidence type="ECO:0000256" key="4">
    <source>
        <dbReference type="ARBA" id="ARBA00015492"/>
    </source>
</evidence>
<dbReference type="GO" id="GO:0061710">
    <property type="term" value="F:L-threonylcarbamoyladenylate synthase"/>
    <property type="evidence" value="ECO:0007669"/>
    <property type="project" value="UniProtKB-EC"/>
</dbReference>
<dbReference type="PROSITE" id="PS51163">
    <property type="entry name" value="YRDC"/>
    <property type="match status" value="1"/>
</dbReference>
<dbReference type="PATRIC" id="fig|1423738.3.peg.581"/>
<feature type="domain" description="YrdC-like" evidence="15">
    <location>
        <begin position="24"/>
        <end position="210"/>
    </location>
</feature>
<evidence type="ECO:0000256" key="13">
    <source>
        <dbReference type="PIRNR" id="PIRNR004930"/>
    </source>
</evidence>
<evidence type="ECO:0000256" key="12">
    <source>
        <dbReference type="ARBA" id="ARBA00048366"/>
    </source>
</evidence>
<dbReference type="InterPro" id="IPR038385">
    <property type="entry name" value="Sua5/YwlC_C"/>
</dbReference>
<dbReference type="GO" id="GO:0006450">
    <property type="term" value="P:regulation of translational fidelity"/>
    <property type="evidence" value="ECO:0007669"/>
    <property type="project" value="TreeGrafter"/>
</dbReference>
<evidence type="ECO:0000256" key="2">
    <source>
        <dbReference type="ARBA" id="ARBA00007663"/>
    </source>
</evidence>
<dbReference type="GO" id="GO:0008033">
    <property type="term" value="P:tRNA processing"/>
    <property type="evidence" value="ECO:0007669"/>
    <property type="project" value="UniProtKB-KW"/>
</dbReference>
<dbReference type="PANTHER" id="PTHR17490:SF16">
    <property type="entry name" value="THREONYLCARBAMOYL-AMP SYNTHASE"/>
    <property type="match status" value="1"/>
</dbReference>
<evidence type="ECO:0000256" key="3">
    <source>
        <dbReference type="ARBA" id="ARBA00012584"/>
    </source>
</evidence>
<dbReference type="Proteomes" id="UP000051813">
    <property type="component" value="Unassembled WGS sequence"/>
</dbReference>
<comment type="caution">
    <text evidence="16">The sequence shown here is derived from an EMBL/GenBank/DDBJ whole genome shotgun (WGS) entry which is preliminary data.</text>
</comment>
<sequence length="362" mass="38825">MATHGKGILIYFEAIMMETKIYQQKDIPEAAQALRAGKLVAFPTETVYGLGAVINNEASVHQVYAAKGRPSDNPLIVHVASPEMVWQYAKPNDLAVELMTKFWPGPLTIILPLQPGKLLSAVTGGLETAAFRMPNNAATLALIEETGIPIVGPSANTSGKPSPTLAEHVYHDLNGKITGILDDGPTKVGLESTVVDLSIKPAAILRPGYLTAADLTPILGEVETEMHHVAANEVPKAPGMKYKHYAPNAQVLIVQPDQDFSAVVAETLQHYPKKFGVLAFDQQLAKLPQAERLDTYSLGTDVSTGGHQLFAGLRDYDLQPEIKLILAAGVPETGLGIAYMNRLKKAAGGKFFTTGMDLQADL</sequence>
<evidence type="ECO:0000259" key="15">
    <source>
        <dbReference type="PROSITE" id="PS51163"/>
    </source>
</evidence>
<dbReference type="PANTHER" id="PTHR17490">
    <property type="entry name" value="SUA5"/>
    <property type="match status" value="1"/>
</dbReference>
<evidence type="ECO:0000256" key="6">
    <source>
        <dbReference type="ARBA" id="ARBA00022679"/>
    </source>
</evidence>
<dbReference type="GO" id="GO:0005524">
    <property type="term" value="F:ATP binding"/>
    <property type="evidence" value="ECO:0007669"/>
    <property type="project" value="UniProtKB-UniRule"/>
</dbReference>
<feature type="binding site" evidence="14">
    <location>
        <position position="46"/>
    </location>
    <ligand>
        <name>L-threonine</name>
        <dbReference type="ChEBI" id="CHEBI:57926"/>
    </ligand>
</feature>
<dbReference type="InterPro" id="IPR010923">
    <property type="entry name" value="T(6)A37_SUA5"/>
</dbReference>
<keyword evidence="5 13" id="KW-0963">Cytoplasm</keyword>
<evidence type="ECO:0000313" key="16">
    <source>
        <dbReference type="EMBL" id="KRM79874.1"/>
    </source>
</evidence>
<dbReference type="GO" id="GO:0000049">
    <property type="term" value="F:tRNA binding"/>
    <property type="evidence" value="ECO:0007669"/>
    <property type="project" value="TreeGrafter"/>
</dbReference>
<dbReference type="Pfam" id="PF01300">
    <property type="entry name" value="Sua5_yciO_yrdC"/>
    <property type="match status" value="1"/>
</dbReference>
<evidence type="ECO:0000256" key="8">
    <source>
        <dbReference type="ARBA" id="ARBA00022695"/>
    </source>
</evidence>
<feature type="binding site" evidence="14">
    <location>
        <position position="69"/>
    </location>
    <ligand>
        <name>ATP</name>
        <dbReference type="ChEBI" id="CHEBI:30616"/>
    </ligand>
</feature>
<comment type="function">
    <text evidence="13">Required for the formation of a threonylcarbamoyl group on adenosine at position 37 (t(6)A37) in tRNAs that read codons beginning with adenine.</text>
</comment>
<comment type="subcellular location">
    <subcellularLocation>
        <location evidence="1 13">Cytoplasm</location>
    </subcellularLocation>
</comment>
<feature type="binding site" evidence="14">
    <location>
        <position position="78"/>
    </location>
    <ligand>
        <name>L-threonine</name>
        <dbReference type="ChEBI" id="CHEBI:57926"/>
    </ligand>
</feature>
<feature type="binding site" evidence="14">
    <location>
        <position position="128"/>
    </location>
    <ligand>
        <name>ATP</name>
        <dbReference type="ChEBI" id="CHEBI:30616"/>
    </ligand>
</feature>
<dbReference type="Pfam" id="PF03481">
    <property type="entry name" value="Sua5_C"/>
    <property type="match status" value="1"/>
</dbReference>
<evidence type="ECO:0000256" key="9">
    <source>
        <dbReference type="ARBA" id="ARBA00022741"/>
    </source>
</evidence>
<evidence type="ECO:0000256" key="10">
    <source>
        <dbReference type="ARBA" id="ARBA00022840"/>
    </source>
</evidence>
<name>A0A0R2BMS1_9LACO</name>
<protein>
    <recommendedName>
        <fullName evidence="4 13">Threonylcarbamoyl-AMP synthase</fullName>
        <shortName evidence="13">TC-AMP synthase</shortName>
        <ecNumber evidence="3 13">2.7.7.87</ecNumber>
    </recommendedName>
    <alternativeName>
        <fullName evidence="11 13">L-threonylcarbamoyladenylate synthase</fullName>
    </alternativeName>
</protein>
<dbReference type="EMBL" id="AYYK01000001">
    <property type="protein sequence ID" value="KRM79874.1"/>
    <property type="molecule type" value="Genomic_DNA"/>
</dbReference>
<evidence type="ECO:0000256" key="5">
    <source>
        <dbReference type="ARBA" id="ARBA00022490"/>
    </source>
</evidence>
<feature type="binding site" evidence="14">
    <location>
        <position position="132"/>
    </location>
    <ligand>
        <name>L-threonine</name>
        <dbReference type="ChEBI" id="CHEBI:57926"/>
    </ligand>
</feature>
<dbReference type="STRING" id="1423738.FC84_GL000572"/>
<keyword evidence="6 13" id="KW-0808">Transferase</keyword>
<keyword evidence="17" id="KW-1185">Reference proteome</keyword>
<dbReference type="InterPro" id="IPR017945">
    <property type="entry name" value="DHBP_synth_RibB-like_a/b_dom"/>
</dbReference>
<dbReference type="InterPro" id="IPR005145">
    <property type="entry name" value="Sua5_C"/>
</dbReference>
<comment type="catalytic activity">
    <reaction evidence="12 13">
        <text>L-threonine + hydrogencarbonate + ATP = L-threonylcarbamoyladenylate + diphosphate + H2O</text>
        <dbReference type="Rhea" id="RHEA:36407"/>
        <dbReference type="ChEBI" id="CHEBI:15377"/>
        <dbReference type="ChEBI" id="CHEBI:17544"/>
        <dbReference type="ChEBI" id="CHEBI:30616"/>
        <dbReference type="ChEBI" id="CHEBI:33019"/>
        <dbReference type="ChEBI" id="CHEBI:57926"/>
        <dbReference type="ChEBI" id="CHEBI:73682"/>
        <dbReference type="EC" id="2.7.7.87"/>
    </reaction>
</comment>
<dbReference type="AlphaFoldDB" id="A0A0R2BMS1"/>
<keyword evidence="7 13" id="KW-0819">tRNA processing</keyword>
<feature type="binding site" evidence="14">
    <location>
        <position position="154"/>
    </location>
    <ligand>
        <name>ATP</name>
        <dbReference type="ChEBI" id="CHEBI:30616"/>
    </ligand>
</feature>
<dbReference type="GO" id="GO:0003725">
    <property type="term" value="F:double-stranded RNA binding"/>
    <property type="evidence" value="ECO:0007669"/>
    <property type="project" value="UniProtKB-UniRule"/>
</dbReference>
<feature type="binding site" evidence="14">
    <location>
        <position position="192"/>
    </location>
    <ligand>
        <name>L-threonine</name>
        <dbReference type="ChEBI" id="CHEBI:57926"/>
    </ligand>
</feature>
<reference evidence="16 17" key="1">
    <citation type="journal article" date="2015" name="Genome Announc.">
        <title>Expanding the biotechnology potential of lactobacilli through comparative genomics of 213 strains and associated genera.</title>
        <authorList>
            <person name="Sun Z."/>
            <person name="Harris H.M."/>
            <person name="McCann A."/>
            <person name="Guo C."/>
            <person name="Argimon S."/>
            <person name="Zhang W."/>
            <person name="Yang X."/>
            <person name="Jeffery I.B."/>
            <person name="Cooney J.C."/>
            <person name="Kagawa T.F."/>
            <person name="Liu W."/>
            <person name="Song Y."/>
            <person name="Salvetti E."/>
            <person name="Wrobel A."/>
            <person name="Rasinkangas P."/>
            <person name="Parkhill J."/>
            <person name="Rea M.C."/>
            <person name="O'Sullivan O."/>
            <person name="Ritari J."/>
            <person name="Douillard F.P."/>
            <person name="Paul Ross R."/>
            <person name="Yang R."/>
            <person name="Briner A.E."/>
            <person name="Felis G.E."/>
            <person name="de Vos W.M."/>
            <person name="Barrangou R."/>
            <person name="Klaenhammer T.R."/>
            <person name="Caufield P.W."/>
            <person name="Cui Y."/>
            <person name="Zhang H."/>
            <person name="O'Toole P.W."/>
        </authorList>
    </citation>
    <scope>NUCLEOTIDE SEQUENCE [LARGE SCALE GENOMIC DNA]</scope>
    <source>
        <strain evidence="16 17">DSM 20335</strain>
    </source>
</reference>
<evidence type="ECO:0000256" key="1">
    <source>
        <dbReference type="ARBA" id="ARBA00004496"/>
    </source>
</evidence>
<dbReference type="NCBIfam" id="TIGR00057">
    <property type="entry name" value="L-threonylcarbamoyladenylate synthase"/>
    <property type="match status" value="1"/>
</dbReference>
<gene>
    <name evidence="16" type="ORF">FC84_GL000572</name>
</gene>
<keyword evidence="8 13" id="KW-0548">Nucleotidyltransferase</keyword>
<dbReference type="SUPFAM" id="SSF55821">
    <property type="entry name" value="YrdC/RibB"/>
    <property type="match status" value="1"/>
</dbReference>
<keyword evidence="10 13" id="KW-0067">ATP-binding</keyword>
<evidence type="ECO:0000313" key="17">
    <source>
        <dbReference type="Proteomes" id="UP000051813"/>
    </source>
</evidence>
<feature type="binding site" evidence="14">
    <location>
        <position position="73"/>
    </location>
    <ligand>
        <name>ATP</name>
        <dbReference type="ChEBI" id="CHEBI:30616"/>
    </ligand>
</feature>
<accession>A0A0R2BMS1</accession>
<comment type="similarity">
    <text evidence="2 13">Belongs to the SUA5 family.</text>
</comment>
<dbReference type="InterPro" id="IPR050156">
    <property type="entry name" value="TC-AMP_synthase_SUA5"/>
</dbReference>
<feature type="binding site" evidence="14">
    <location>
        <position position="162"/>
    </location>
    <ligand>
        <name>ATP</name>
        <dbReference type="ChEBI" id="CHEBI:30616"/>
    </ligand>
</feature>
<organism evidence="16 17">
    <name type="scientific">Lapidilactobacillus dextrinicus DSM 20335</name>
    <dbReference type="NCBI Taxonomy" id="1423738"/>
    <lineage>
        <taxon>Bacteria</taxon>
        <taxon>Bacillati</taxon>
        <taxon>Bacillota</taxon>
        <taxon>Bacilli</taxon>
        <taxon>Lactobacillales</taxon>
        <taxon>Lactobacillaceae</taxon>
        <taxon>Lapidilactobacillus</taxon>
    </lineage>
</organism>
<dbReference type="EC" id="2.7.7.87" evidence="3 13"/>
<keyword evidence="9 13" id="KW-0547">Nucleotide-binding</keyword>
<evidence type="ECO:0000256" key="7">
    <source>
        <dbReference type="ARBA" id="ARBA00022694"/>
    </source>
</evidence>
<dbReference type="PIRSF" id="PIRSF004930">
    <property type="entry name" value="Tln_factor_SUA5"/>
    <property type="match status" value="1"/>
</dbReference>
<dbReference type="GO" id="GO:0005737">
    <property type="term" value="C:cytoplasm"/>
    <property type="evidence" value="ECO:0007669"/>
    <property type="project" value="UniProtKB-SubCell"/>
</dbReference>
<evidence type="ECO:0000256" key="14">
    <source>
        <dbReference type="PIRSR" id="PIRSR004930-1"/>
    </source>
</evidence>
<proteinExistence type="inferred from homology"/>
<dbReference type="Gene3D" id="3.40.50.11030">
    <property type="entry name" value="Threonylcarbamoyl-AMP synthase, C-terminal domain"/>
    <property type="match status" value="1"/>
</dbReference>
<dbReference type="InterPro" id="IPR006070">
    <property type="entry name" value="Sua5-like_dom"/>
</dbReference>